<protein>
    <submittedName>
        <fullName evidence="1">2-dehydro-3-deoxygalactonokinase</fullName>
    </submittedName>
</protein>
<comment type="caution">
    <text evidence="1">The sequence shown here is derived from an EMBL/GenBank/DDBJ whole genome shotgun (WGS) entry which is preliminary data.</text>
</comment>
<gene>
    <name evidence="1" type="ORF">JAO74_14555</name>
</gene>
<dbReference type="InterPro" id="IPR042257">
    <property type="entry name" value="DGOK_C"/>
</dbReference>
<organism evidence="1 2">
    <name type="scientific">Sphingomonas mollis</name>
    <dbReference type="NCBI Taxonomy" id="2795726"/>
    <lineage>
        <taxon>Bacteria</taxon>
        <taxon>Pseudomonadati</taxon>
        <taxon>Pseudomonadota</taxon>
        <taxon>Alphaproteobacteria</taxon>
        <taxon>Sphingomonadales</taxon>
        <taxon>Sphingomonadaceae</taxon>
        <taxon>Sphingomonas</taxon>
    </lineage>
</organism>
<dbReference type="Gene3D" id="3.30.420.300">
    <property type="entry name" value="2-keto-3-deoxy-galactonokinase, substrate binding domain"/>
    <property type="match status" value="1"/>
</dbReference>
<evidence type="ECO:0000313" key="2">
    <source>
        <dbReference type="Proteomes" id="UP000640426"/>
    </source>
</evidence>
<dbReference type="Pfam" id="PF05035">
    <property type="entry name" value="DGOK"/>
    <property type="match status" value="1"/>
</dbReference>
<sequence>MPPAFLAVDWGTTNRRCYAIDADGGVIATDRDARGILSVPAGGFPAEVAAMRDRFGDVPVLCAGMVGSTRGWVEAPYVACPATLADLAASLIWAEPGRTAIVPGVKDDAPDVMRGEEVQLLGAVAAGLAPSDALLCQPGTHSKWAMIANGAITGFRTAMTGELFALLRDRSLLTDFMTGPVDDGPAFHDGLALADRGTPLTSLFGERAGAVLGRNAAADVAARVSGLLIGSDVRERSLAPGATVHILAEPGLAALYAAAVRHAGGTPVAVDSHAAFLAGITAIWRLAA</sequence>
<proteinExistence type="predicted"/>
<dbReference type="Proteomes" id="UP000640426">
    <property type="component" value="Unassembled WGS sequence"/>
</dbReference>
<dbReference type="InterPro" id="IPR007729">
    <property type="entry name" value="DGOK"/>
</dbReference>
<dbReference type="EMBL" id="JAELXS010000008">
    <property type="protein sequence ID" value="MBJ6123016.1"/>
    <property type="molecule type" value="Genomic_DNA"/>
</dbReference>
<evidence type="ECO:0000313" key="1">
    <source>
        <dbReference type="EMBL" id="MBJ6123016.1"/>
    </source>
</evidence>
<accession>A0ABS0XSL2</accession>
<keyword evidence="2" id="KW-1185">Reference proteome</keyword>
<dbReference type="Gene3D" id="3.30.420.310">
    <property type="entry name" value="2-keto-3-deoxy-galactonokinase, C-terminal domain"/>
    <property type="match status" value="1"/>
</dbReference>
<name>A0ABS0XSL2_9SPHN</name>
<reference evidence="2" key="1">
    <citation type="submission" date="2020-12" db="EMBL/GenBank/DDBJ databases">
        <title>Hymenobacter sp.</title>
        <authorList>
            <person name="Kim M.K."/>
        </authorList>
    </citation>
    <scope>NUCLEOTIDE SEQUENCE [LARGE SCALE GENOMIC DNA]</scope>
    <source>
        <strain evidence="2">BT553</strain>
    </source>
</reference>
<dbReference type="InterPro" id="IPR042258">
    <property type="entry name" value="DGOK_N"/>
</dbReference>